<reference evidence="3" key="1">
    <citation type="submission" date="2018-10" db="EMBL/GenBank/DDBJ databases">
        <title>Effector identification in a new, highly contiguous assembly of the strawberry crown rot pathogen Phytophthora cactorum.</title>
        <authorList>
            <person name="Armitage A.D."/>
            <person name="Nellist C.F."/>
            <person name="Bates H."/>
            <person name="Vickerstaff R.J."/>
            <person name="Harrison R.J."/>
        </authorList>
    </citation>
    <scope>NUCLEOTIDE SEQUENCE</scope>
    <source>
        <strain evidence="3">4040</strain>
    </source>
</reference>
<feature type="domain" description="DOT1" evidence="2">
    <location>
        <begin position="38"/>
        <end position="82"/>
    </location>
</feature>
<dbReference type="InterPro" id="IPR025789">
    <property type="entry name" value="DOT1_dom"/>
</dbReference>
<sequence>MAEMSSSSAEQAVTSMFAGVTRAAVAHAGDSPPHLNVGEVLSSGVTTILRELGDVNARDVFFDIGAGLGNVVAQVVLATKVHRKRSGSSSVAVLDPDHSNSKVGRGCRRSWNHSIHGFSGGEGGGETRNCSHYSNEQDKTGAHGG</sequence>
<evidence type="ECO:0000259" key="2">
    <source>
        <dbReference type="Pfam" id="PF08123"/>
    </source>
</evidence>
<dbReference type="EMBL" id="RCMK01000236">
    <property type="protein sequence ID" value="KAG2942036.1"/>
    <property type="molecule type" value="Genomic_DNA"/>
</dbReference>
<feature type="compositionally biased region" description="Basic and acidic residues" evidence="1">
    <location>
        <begin position="135"/>
        <end position="145"/>
    </location>
</feature>
<proteinExistence type="predicted"/>
<dbReference type="InterPro" id="IPR029063">
    <property type="entry name" value="SAM-dependent_MTases_sf"/>
</dbReference>
<evidence type="ECO:0000313" key="4">
    <source>
        <dbReference type="Proteomes" id="UP000736787"/>
    </source>
</evidence>
<comment type="caution">
    <text evidence="3">The sequence shown here is derived from an EMBL/GenBank/DDBJ whole genome shotgun (WGS) entry which is preliminary data.</text>
</comment>
<dbReference type="Pfam" id="PF08123">
    <property type="entry name" value="DOT1"/>
    <property type="match status" value="1"/>
</dbReference>
<dbReference type="GO" id="GO:0031151">
    <property type="term" value="F:histone H3K79 methyltransferase activity"/>
    <property type="evidence" value="ECO:0007669"/>
    <property type="project" value="InterPro"/>
</dbReference>
<name>A0A8T1DMX8_9STRA</name>
<feature type="region of interest" description="Disordered" evidence="1">
    <location>
        <begin position="118"/>
        <end position="145"/>
    </location>
</feature>
<dbReference type="VEuPathDB" id="FungiDB:PC110_g23306"/>
<evidence type="ECO:0000256" key="1">
    <source>
        <dbReference type="SAM" id="MobiDB-lite"/>
    </source>
</evidence>
<dbReference type="Gene3D" id="3.40.50.150">
    <property type="entry name" value="Vaccinia Virus protein VP39"/>
    <property type="match status" value="1"/>
</dbReference>
<dbReference type="AlphaFoldDB" id="A0A8T1DMX8"/>
<accession>A0A8T1DMX8</accession>
<evidence type="ECO:0000313" key="3">
    <source>
        <dbReference type="EMBL" id="KAG2942036.1"/>
    </source>
</evidence>
<gene>
    <name evidence="3" type="ORF">PC117_g9968</name>
</gene>
<dbReference type="Proteomes" id="UP000736787">
    <property type="component" value="Unassembled WGS sequence"/>
</dbReference>
<protein>
    <recommendedName>
        <fullName evidence="2">DOT1 domain-containing protein</fullName>
    </recommendedName>
</protein>
<organism evidence="3 4">
    <name type="scientific">Phytophthora cactorum</name>
    <dbReference type="NCBI Taxonomy" id="29920"/>
    <lineage>
        <taxon>Eukaryota</taxon>
        <taxon>Sar</taxon>
        <taxon>Stramenopiles</taxon>
        <taxon>Oomycota</taxon>
        <taxon>Peronosporomycetes</taxon>
        <taxon>Peronosporales</taxon>
        <taxon>Peronosporaceae</taxon>
        <taxon>Phytophthora</taxon>
    </lineage>
</organism>